<dbReference type="EMBL" id="LAZR01012339">
    <property type="protein sequence ID" value="KKM27345.1"/>
    <property type="molecule type" value="Genomic_DNA"/>
</dbReference>
<name>A0A0F9LIN3_9ZZZZ</name>
<protein>
    <submittedName>
        <fullName evidence="1">Uncharacterized protein</fullName>
    </submittedName>
</protein>
<dbReference type="AlphaFoldDB" id="A0A0F9LIN3"/>
<feature type="non-terminal residue" evidence="1">
    <location>
        <position position="70"/>
    </location>
</feature>
<organism evidence="1">
    <name type="scientific">marine sediment metagenome</name>
    <dbReference type="NCBI Taxonomy" id="412755"/>
    <lineage>
        <taxon>unclassified sequences</taxon>
        <taxon>metagenomes</taxon>
        <taxon>ecological metagenomes</taxon>
    </lineage>
</organism>
<reference evidence="1" key="1">
    <citation type="journal article" date="2015" name="Nature">
        <title>Complex archaea that bridge the gap between prokaryotes and eukaryotes.</title>
        <authorList>
            <person name="Spang A."/>
            <person name="Saw J.H."/>
            <person name="Jorgensen S.L."/>
            <person name="Zaremba-Niedzwiedzka K."/>
            <person name="Martijn J."/>
            <person name="Lind A.E."/>
            <person name="van Eijk R."/>
            <person name="Schleper C."/>
            <person name="Guy L."/>
            <person name="Ettema T.J."/>
        </authorList>
    </citation>
    <scope>NUCLEOTIDE SEQUENCE</scope>
</reference>
<proteinExistence type="predicted"/>
<comment type="caution">
    <text evidence="1">The sequence shown here is derived from an EMBL/GenBank/DDBJ whole genome shotgun (WGS) entry which is preliminary data.</text>
</comment>
<accession>A0A0F9LIN3</accession>
<sequence>MNDKLLLTPEEQLEKKLVEILEEEVTIDEEVVTERLDRWDCHTGGIHEDDVTKLKFKILTLFTTFYEAKA</sequence>
<gene>
    <name evidence="1" type="ORF">LCGC14_1575580</name>
</gene>
<evidence type="ECO:0000313" key="1">
    <source>
        <dbReference type="EMBL" id="KKM27345.1"/>
    </source>
</evidence>